<feature type="domain" description="Scytalone dehydratase-like protein Arp1 N-terminal" evidence="3">
    <location>
        <begin position="58"/>
        <end position="111"/>
    </location>
</feature>
<dbReference type="AlphaFoldDB" id="A0A6G1I6W7"/>
<dbReference type="InterPro" id="IPR036928">
    <property type="entry name" value="AS_sf"/>
</dbReference>
<evidence type="ECO:0000259" key="2">
    <source>
        <dbReference type="Pfam" id="PF01425"/>
    </source>
</evidence>
<keyword evidence="1" id="KW-0732">Signal</keyword>
<feature type="domain" description="Amidase" evidence="2">
    <location>
        <begin position="194"/>
        <end position="355"/>
    </location>
</feature>
<accession>A0A6G1I6W7</accession>
<evidence type="ECO:0000313" key="4">
    <source>
        <dbReference type="EMBL" id="KAF2403866.1"/>
    </source>
</evidence>
<proteinExistence type="predicted"/>
<feature type="chain" id="PRO_5026218188" evidence="1">
    <location>
        <begin position="23"/>
        <end position="636"/>
    </location>
</feature>
<keyword evidence="5" id="KW-1185">Reference proteome</keyword>
<sequence>MLLSGKLSILGAFGLFLASSSAATSLTSTGFTSTVNGISYFSPPKSVGTIKLGKGVSVEAGSYVPVTVVTTSSDKYSASDLSTTLKSFGAKDDVYQDAFSQITYVQYTGGQPKDPKYKGTVLTTKTTAAAAIPNGPYFLSSSGALFKAYRLYSDSIGAFTEGVIVAEDGSGSVLPAGVAGQSVAIAVPSRLYYTATEAKPLAGVRLGVKDIYDLKGLKTSNGNRAWYHFYPEANGTAPPVQNLIDAGAIPVGKMKTSQFANGESATADWVDYHAPFNPRGDGYQQPSSSSSGPGAAAGAYEWLDIALGSDTGGSVRGPSQVQGLFGNRPSHGLVSLDHTMPLSPQLDTPGLLTRDPVLHSKAAKAMYKANLTFVNEYPKDILLVGFPSTATSDSERILLNFVSSLKSFLSGNASVFNITASWLSSRPANAPADLSAFLNLTYPTLITKEQIRLVRDPFYADYAKKYDGRRPFVNPTPLSRWAFGDNTTETVETAVANKTVFMDWFNSKVLAPAPKTCSDKILLYVGSTASPSYRNIYLPPPSVPFGFSSGRYSVLSETPDHVIPIGEASYNSTITNHAEVLPVTVDIMAGKGCDGMIFSLTEALVKAGIIKPTVAGGSSVSGGEILYKRGIVGSEQ</sequence>
<dbReference type="PANTHER" id="PTHR46310:SF7">
    <property type="entry name" value="AMIDASE 1"/>
    <property type="match status" value="1"/>
</dbReference>
<name>A0A6G1I6W7_9PEZI</name>
<dbReference type="OrthoDB" id="5423360at2759"/>
<dbReference type="Pfam" id="PF26053">
    <property type="entry name" value="DUF8016"/>
    <property type="match status" value="1"/>
</dbReference>
<dbReference type="InterPro" id="IPR058329">
    <property type="entry name" value="Arp1_N"/>
</dbReference>
<dbReference type="Pfam" id="PF01425">
    <property type="entry name" value="Amidase"/>
    <property type="match status" value="1"/>
</dbReference>
<dbReference type="PANTHER" id="PTHR46310">
    <property type="entry name" value="AMIDASE 1"/>
    <property type="match status" value="1"/>
</dbReference>
<dbReference type="Proteomes" id="UP000799640">
    <property type="component" value="Unassembled WGS sequence"/>
</dbReference>
<dbReference type="EMBL" id="ML996689">
    <property type="protein sequence ID" value="KAF2403866.1"/>
    <property type="molecule type" value="Genomic_DNA"/>
</dbReference>
<feature type="signal peptide" evidence="1">
    <location>
        <begin position="1"/>
        <end position="22"/>
    </location>
</feature>
<dbReference type="SUPFAM" id="SSF75304">
    <property type="entry name" value="Amidase signature (AS) enzymes"/>
    <property type="match status" value="1"/>
</dbReference>
<evidence type="ECO:0000256" key="1">
    <source>
        <dbReference type="SAM" id="SignalP"/>
    </source>
</evidence>
<reference evidence="4" key="1">
    <citation type="journal article" date="2020" name="Stud. Mycol.">
        <title>101 Dothideomycetes genomes: a test case for predicting lifestyles and emergence of pathogens.</title>
        <authorList>
            <person name="Haridas S."/>
            <person name="Albert R."/>
            <person name="Binder M."/>
            <person name="Bloem J."/>
            <person name="Labutti K."/>
            <person name="Salamov A."/>
            <person name="Andreopoulos B."/>
            <person name="Baker S."/>
            <person name="Barry K."/>
            <person name="Bills G."/>
            <person name="Bluhm B."/>
            <person name="Cannon C."/>
            <person name="Castanera R."/>
            <person name="Culley D."/>
            <person name="Daum C."/>
            <person name="Ezra D."/>
            <person name="Gonzalez J."/>
            <person name="Henrissat B."/>
            <person name="Kuo A."/>
            <person name="Liang C."/>
            <person name="Lipzen A."/>
            <person name="Lutzoni F."/>
            <person name="Magnuson J."/>
            <person name="Mondo S."/>
            <person name="Nolan M."/>
            <person name="Ohm R."/>
            <person name="Pangilinan J."/>
            <person name="Park H.-J."/>
            <person name="Ramirez L."/>
            <person name="Alfaro M."/>
            <person name="Sun H."/>
            <person name="Tritt A."/>
            <person name="Yoshinaga Y."/>
            <person name="Zwiers L.-H."/>
            <person name="Turgeon B."/>
            <person name="Goodwin S."/>
            <person name="Spatafora J."/>
            <person name="Crous P."/>
            <person name="Grigoriev I."/>
        </authorList>
    </citation>
    <scope>NUCLEOTIDE SEQUENCE</scope>
    <source>
        <strain evidence="4">CBS 262.69</strain>
    </source>
</reference>
<gene>
    <name evidence="4" type="ORF">EJ06DRAFT_297698</name>
</gene>
<evidence type="ECO:0000259" key="3">
    <source>
        <dbReference type="Pfam" id="PF26053"/>
    </source>
</evidence>
<dbReference type="Gene3D" id="3.90.1300.10">
    <property type="entry name" value="Amidase signature (AS) domain"/>
    <property type="match status" value="1"/>
</dbReference>
<dbReference type="InterPro" id="IPR023631">
    <property type="entry name" value="Amidase_dom"/>
</dbReference>
<organism evidence="4 5">
    <name type="scientific">Trichodelitschia bisporula</name>
    <dbReference type="NCBI Taxonomy" id="703511"/>
    <lineage>
        <taxon>Eukaryota</taxon>
        <taxon>Fungi</taxon>
        <taxon>Dikarya</taxon>
        <taxon>Ascomycota</taxon>
        <taxon>Pezizomycotina</taxon>
        <taxon>Dothideomycetes</taxon>
        <taxon>Dothideomycetes incertae sedis</taxon>
        <taxon>Phaeotrichales</taxon>
        <taxon>Phaeotrichaceae</taxon>
        <taxon>Trichodelitschia</taxon>
    </lineage>
</organism>
<protein>
    <submittedName>
        <fullName evidence="4">Amidase signature enzyme</fullName>
    </submittedName>
</protein>
<evidence type="ECO:0000313" key="5">
    <source>
        <dbReference type="Proteomes" id="UP000799640"/>
    </source>
</evidence>